<keyword evidence="1" id="KW-0472">Membrane</keyword>
<sequence>MSAPAISAEEIILLMKALASGFSLKRMRGRQRQLGQKQ</sequence>
<protein>
    <submittedName>
        <fullName evidence="2">Uncharacterized protein</fullName>
    </submittedName>
</protein>
<gene>
    <name evidence="2" type="ORF">SF301_2757</name>
</gene>
<dbReference type="AlphaFoldDB" id="A0AB36PA14"/>
<dbReference type="EMBL" id="NEDR01000002">
    <property type="protein sequence ID" value="OXB26354.1"/>
    <property type="molecule type" value="Genomic_DNA"/>
</dbReference>
<keyword evidence="1" id="KW-0812">Transmembrane</keyword>
<accession>A0AB36PA14</accession>
<comment type="caution">
    <text evidence="2">The sequence shown here is derived from an EMBL/GenBank/DDBJ whole genome shotgun (WGS) entry which is preliminary data.</text>
</comment>
<feature type="transmembrane region" description="Helical" evidence="1">
    <location>
        <begin position="6"/>
        <end position="24"/>
    </location>
</feature>
<organism evidence="2 3">
    <name type="scientific">Shigella flexneri 2a str. 301</name>
    <dbReference type="NCBI Taxonomy" id="198214"/>
    <lineage>
        <taxon>Bacteria</taxon>
        <taxon>Pseudomonadati</taxon>
        <taxon>Pseudomonadota</taxon>
        <taxon>Gammaproteobacteria</taxon>
        <taxon>Enterobacterales</taxon>
        <taxon>Enterobacteriaceae</taxon>
        <taxon>Shigella</taxon>
    </lineage>
</organism>
<reference evidence="2 3" key="1">
    <citation type="submission" date="2017-04" db="EMBL/GenBank/DDBJ databases">
        <title>Shigella flexneri 2a str. 301 Sequencing.</title>
        <authorList>
            <person name="Zhu Z."/>
        </authorList>
    </citation>
    <scope>NUCLEOTIDE SEQUENCE [LARGE SCALE GENOMIC DNA]</scope>
    <source>
        <strain evidence="2 3">301</strain>
    </source>
</reference>
<keyword evidence="1" id="KW-1133">Transmembrane helix</keyword>
<evidence type="ECO:0000313" key="2">
    <source>
        <dbReference type="EMBL" id="OXB26354.1"/>
    </source>
</evidence>
<name>A0AB36PA14_SHIFL</name>
<dbReference type="Proteomes" id="UP000198358">
    <property type="component" value="Unassembled WGS sequence"/>
</dbReference>
<evidence type="ECO:0000313" key="3">
    <source>
        <dbReference type="Proteomes" id="UP000198358"/>
    </source>
</evidence>
<proteinExistence type="predicted"/>
<evidence type="ECO:0000256" key="1">
    <source>
        <dbReference type="SAM" id="Phobius"/>
    </source>
</evidence>